<accession>A0A1G6UKC1</accession>
<dbReference type="EMBL" id="FMZM01000008">
    <property type="protein sequence ID" value="SDD41719.1"/>
    <property type="molecule type" value="Genomic_DNA"/>
</dbReference>
<evidence type="ECO:0008006" key="3">
    <source>
        <dbReference type="Google" id="ProtNLM"/>
    </source>
</evidence>
<dbReference type="Proteomes" id="UP000199034">
    <property type="component" value="Unassembled WGS sequence"/>
</dbReference>
<evidence type="ECO:0000313" key="1">
    <source>
        <dbReference type="EMBL" id="SDD41719.1"/>
    </source>
</evidence>
<reference evidence="1 2" key="1">
    <citation type="submission" date="2016-10" db="EMBL/GenBank/DDBJ databases">
        <authorList>
            <person name="de Groot N.N."/>
        </authorList>
    </citation>
    <scope>NUCLEOTIDE SEQUENCE [LARGE SCALE GENOMIC DNA]</scope>
    <source>
        <strain evidence="1 2">CGMCC 4.6858</strain>
    </source>
</reference>
<keyword evidence="2" id="KW-1185">Reference proteome</keyword>
<name>A0A1G6UKC1_9ACTN</name>
<dbReference type="Pfam" id="PF17174">
    <property type="entry name" value="DUF5130"/>
    <property type="match status" value="1"/>
</dbReference>
<dbReference type="AlphaFoldDB" id="A0A1G6UKC1"/>
<dbReference type="STRING" id="1045774.SAMN05421872_10810"/>
<dbReference type="OrthoDB" id="3214027at2"/>
<evidence type="ECO:0000313" key="2">
    <source>
        <dbReference type="Proteomes" id="UP000199034"/>
    </source>
</evidence>
<dbReference type="Gene3D" id="3.10.310.50">
    <property type="match status" value="1"/>
</dbReference>
<protein>
    <recommendedName>
        <fullName evidence="3">TLP18.3, Psb32 and MOLO-1 founding protein of phosphatase</fullName>
    </recommendedName>
</protein>
<gene>
    <name evidence="1" type="ORF">SAMN05421872_10810</name>
</gene>
<proteinExistence type="predicted"/>
<organism evidence="1 2">
    <name type="scientific">Nocardioides lianchengensis</name>
    <dbReference type="NCBI Taxonomy" id="1045774"/>
    <lineage>
        <taxon>Bacteria</taxon>
        <taxon>Bacillati</taxon>
        <taxon>Actinomycetota</taxon>
        <taxon>Actinomycetes</taxon>
        <taxon>Propionibacteriales</taxon>
        <taxon>Nocardioidaceae</taxon>
        <taxon>Nocardioides</taxon>
    </lineage>
</organism>
<dbReference type="RefSeq" id="WP_090857629.1">
    <property type="nucleotide sequence ID" value="NZ_FMZM01000008.1"/>
</dbReference>
<dbReference type="InterPro" id="IPR033437">
    <property type="entry name" value="DUF5130"/>
</dbReference>
<sequence>MPAGDPFTKSERFALDDAIRQAEQLCRLEFSVFVGNSEGDPRAFATSLHNSLVVPARSVLVMVDPTRRVLEVVTGGYARRTLSDAEVELAVVAMQSEFATGGLVSGLLRGIHLLAEHARAPETLHAGPE</sequence>